<keyword evidence="5" id="KW-1185">Reference proteome</keyword>
<dbReference type="PANTHER" id="PTHR42693">
    <property type="entry name" value="ARYLSULFATASE FAMILY MEMBER"/>
    <property type="match status" value="1"/>
</dbReference>
<evidence type="ECO:0000313" key="4">
    <source>
        <dbReference type="EMBL" id="MCT2584828.1"/>
    </source>
</evidence>
<comment type="similarity">
    <text evidence="1">Belongs to the sulfatase family.</text>
</comment>
<dbReference type="Proteomes" id="UP001156441">
    <property type="component" value="Unassembled WGS sequence"/>
</dbReference>
<dbReference type="CDD" id="cd16027">
    <property type="entry name" value="SGSH"/>
    <property type="match status" value="1"/>
</dbReference>
<protein>
    <submittedName>
        <fullName evidence="4">Sulfatase</fullName>
    </submittedName>
</protein>
<feature type="domain" description="Sulfatase N-terminal" evidence="3">
    <location>
        <begin position="6"/>
        <end position="299"/>
    </location>
</feature>
<reference evidence="4 5" key="1">
    <citation type="submission" date="2021-02" db="EMBL/GenBank/DDBJ databases">
        <title>Actinophytocola xerophila sp. nov., isolated from soil of cotton cropping field.</title>
        <authorList>
            <person name="Huang R."/>
            <person name="Chen X."/>
            <person name="Ge X."/>
            <person name="Liu W."/>
        </authorList>
    </citation>
    <scope>NUCLEOTIDE SEQUENCE [LARGE SCALE GENOMIC DNA]</scope>
    <source>
        <strain evidence="4 5">S1-96</strain>
    </source>
</reference>
<dbReference type="RefSeq" id="WP_260192229.1">
    <property type="nucleotide sequence ID" value="NZ_JAFFZE010000014.1"/>
</dbReference>
<dbReference type="EMBL" id="JAFFZE010000014">
    <property type="protein sequence ID" value="MCT2584828.1"/>
    <property type="molecule type" value="Genomic_DNA"/>
</dbReference>
<dbReference type="Pfam" id="PF00884">
    <property type="entry name" value="Sulfatase"/>
    <property type="match status" value="1"/>
</dbReference>
<proteinExistence type="inferred from homology"/>
<evidence type="ECO:0000256" key="2">
    <source>
        <dbReference type="ARBA" id="ARBA00022801"/>
    </source>
</evidence>
<comment type="caution">
    <text evidence="4">The sequence shown here is derived from an EMBL/GenBank/DDBJ whole genome shotgun (WGS) entry which is preliminary data.</text>
</comment>
<dbReference type="Gene3D" id="3.40.720.10">
    <property type="entry name" value="Alkaline Phosphatase, subunit A"/>
    <property type="match status" value="1"/>
</dbReference>
<dbReference type="InterPro" id="IPR050738">
    <property type="entry name" value="Sulfatase"/>
</dbReference>
<dbReference type="SUPFAM" id="SSF53649">
    <property type="entry name" value="Alkaline phosphatase-like"/>
    <property type="match status" value="1"/>
</dbReference>
<dbReference type="InterPro" id="IPR017850">
    <property type="entry name" value="Alkaline_phosphatase_core_sf"/>
</dbReference>
<evidence type="ECO:0000259" key="3">
    <source>
        <dbReference type="Pfam" id="PF00884"/>
    </source>
</evidence>
<dbReference type="InterPro" id="IPR000917">
    <property type="entry name" value="Sulfatase_N"/>
</dbReference>
<accession>A0ABT2JAD7</accession>
<gene>
    <name evidence="4" type="ORF">JT362_17050</name>
</gene>
<evidence type="ECO:0000256" key="1">
    <source>
        <dbReference type="ARBA" id="ARBA00008779"/>
    </source>
</evidence>
<dbReference type="PANTHER" id="PTHR42693:SF53">
    <property type="entry name" value="ENDO-4-O-SULFATASE"/>
    <property type="match status" value="1"/>
</dbReference>
<name>A0ABT2JAD7_9PSEU</name>
<evidence type="ECO:0000313" key="5">
    <source>
        <dbReference type="Proteomes" id="UP001156441"/>
    </source>
</evidence>
<keyword evidence="2" id="KW-0378">Hydrolase</keyword>
<sequence>MASVRPNIIVLHCHDLGRFLGCYGHPTVRTPNLDSFASDGVRFDRAFATAPQCSPSRASLFTGRWPHANGVMGLTHGDFAWDLHPGERHLGGLLRDAGYRSVLLGVHHESRARPDTELAARLGFDHVDTSRIMATPVADLACAHLSELAGARPFYLQVGFFEPHRMGGARDPEGTKGFLGDHVEPDDELGIEIPPYLADSESARAELAELQGAVAHMDQAAGRILDQLDRLGMADDTLVLFTTDHGLALPRAKCSLYDPGLEVAMIARYPARGWLGGRAHADLLSNVDVVPTLLELLGIEPEREPHGWSFLGLLDGGDHRPREEVFGELTYHDYYDPRRCVRTDRHKLIANFSNAYAFMDPSQSWNRRCTPRVEPMAYHPPVELYDLVEDPHELTDLATEPAHAATVEDLSARLRTWMAETGDPLLDGAVTSPLHRRTSARLGRAGY</sequence>
<organism evidence="4 5">
    <name type="scientific">Actinophytocola gossypii</name>
    <dbReference type="NCBI Taxonomy" id="2812003"/>
    <lineage>
        <taxon>Bacteria</taxon>
        <taxon>Bacillati</taxon>
        <taxon>Actinomycetota</taxon>
        <taxon>Actinomycetes</taxon>
        <taxon>Pseudonocardiales</taxon>
        <taxon>Pseudonocardiaceae</taxon>
    </lineage>
</organism>